<accession>A0AA49GEC1</accession>
<evidence type="ECO:0000313" key="5">
    <source>
        <dbReference type="EMBL" id="WKK81539.2"/>
    </source>
</evidence>
<organism evidence="5">
    <name type="scientific">Marivirga arenosa</name>
    <dbReference type="NCBI Taxonomy" id="3059076"/>
    <lineage>
        <taxon>Bacteria</taxon>
        <taxon>Pseudomonadati</taxon>
        <taxon>Bacteroidota</taxon>
        <taxon>Cytophagia</taxon>
        <taxon>Cytophagales</taxon>
        <taxon>Marivirgaceae</taxon>
        <taxon>Marivirga</taxon>
    </lineage>
</organism>
<evidence type="ECO:0000256" key="2">
    <source>
        <dbReference type="SAM" id="Phobius"/>
    </source>
</evidence>
<dbReference type="KEGG" id="marp:QYS47_04410"/>
<keyword evidence="2" id="KW-0472">Membrane</keyword>
<feature type="domain" description="7TM-DISM receptor extracellular" evidence="3">
    <location>
        <begin position="163"/>
        <end position="362"/>
    </location>
</feature>
<feature type="transmembrane region" description="Helical" evidence="2">
    <location>
        <begin position="279"/>
        <end position="303"/>
    </location>
</feature>
<feature type="transmembrane region" description="Helical" evidence="2">
    <location>
        <begin position="162"/>
        <end position="183"/>
    </location>
</feature>
<evidence type="ECO:0000256" key="1">
    <source>
        <dbReference type="SAM" id="Coils"/>
    </source>
</evidence>
<feature type="transmembrane region" description="Helical" evidence="2">
    <location>
        <begin position="190"/>
        <end position="215"/>
    </location>
</feature>
<feature type="transmembrane region" description="Helical" evidence="2">
    <location>
        <begin position="227"/>
        <end position="245"/>
    </location>
</feature>
<keyword evidence="2" id="KW-1133">Transmembrane helix</keyword>
<protein>
    <submittedName>
        <fullName evidence="5">7TM diverse intracellular signaling domain-containing protein</fullName>
    </submittedName>
</protein>
<feature type="transmembrane region" description="Helical" evidence="2">
    <location>
        <begin position="310"/>
        <end position="329"/>
    </location>
</feature>
<proteinExistence type="predicted"/>
<dbReference type="InterPro" id="IPR011623">
    <property type="entry name" value="7TMR_DISM_rcpt_extracell_dom1"/>
</dbReference>
<evidence type="ECO:0000259" key="3">
    <source>
        <dbReference type="Pfam" id="PF07695"/>
    </source>
</evidence>
<dbReference type="Pfam" id="PF07696">
    <property type="entry name" value="7TMR-DISMED2"/>
    <property type="match status" value="1"/>
</dbReference>
<evidence type="ECO:0000259" key="4">
    <source>
        <dbReference type="Pfam" id="PF07696"/>
    </source>
</evidence>
<dbReference type="RefSeq" id="WP_322348145.1">
    <property type="nucleotide sequence ID" value="NZ_CP129968.2"/>
</dbReference>
<name>A0AA49GEC1_9BACT</name>
<reference evidence="5" key="1">
    <citation type="submission" date="2023-08" db="EMBL/GenBank/DDBJ databases">
        <title>Comparative genomics and taxonomic characterization of three novel marine species of genus Marivirga.</title>
        <authorList>
            <person name="Muhammad N."/>
            <person name="Kim S.-G."/>
        </authorList>
    </citation>
    <scope>NUCLEOTIDE SEQUENCE</scope>
    <source>
        <strain evidence="5">BKB1-2</strain>
    </source>
</reference>
<keyword evidence="2" id="KW-0812">Transmembrane</keyword>
<gene>
    <name evidence="5" type="ORF">QYS47_04410</name>
</gene>
<dbReference type="AlphaFoldDB" id="A0AA49GEC1"/>
<feature type="transmembrane region" description="Helical" evidence="2">
    <location>
        <begin position="341"/>
        <end position="362"/>
    </location>
</feature>
<feature type="coiled-coil region" evidence="1">
    <location>
        <begin position="358"/>
        <end position="421"/>
    </location>
</feature>
<feature type="transmembrane region" description="Helical" evidence="2">
    <location>
        <begin position="252"/>
        <end position="273"/>
    </location>
</feature>
<keyword evidence="1" id="KW-0175">Coiled coil</keyword>
<dbReference type="Proteomes" id="UP001232019">
    <property type="component" value="Chromosome"/>
</dbReference>
<dbReference type="Pfam" id="PF07695">
    <property type="entry name" value="7TMR-DISM_7TM"/>
    <property type="match status" value="1"/>
</dbReference>
<dbReference type="EMBL" id="CP129968">
    <property type="protein sequence ID" value="WKK81539.2"/>
    <property type="molecule type" value="Genomic_DNA"/>
</dbReference>
<sequence>MNRFIICLILFIPFQGLSNWQREWDIAIDSSARLSVDEILNGDYFQIKDTAKIKSFGLTSNVIWMKSALDMPEGGSVTLDNPLIRYIDFFLLMGDSIIRHDSFEYQQNRKTGKSELSVLMFDIPQDFKGEMLFRFESSEPLFIKINVVQEEDENVFFAKAAMIGYISAGAVLVLGLLYLIFFISLKDKIYLLYSIYSLTVIITLLRVNGLLYVWFPFLRVLNDFTSIFGSLVSIAVGIFTIYFLQLKKYSKIMLWVIRIMVVLQFVSVIISFLGYNRVAFLYTDFIASLFIPTVIGLSIWLWLKREYKPAKYYLLSFTFLFVGAVIYLLRNYGIIISESIILNHSLDLGIALEMIFLAVGLSKKVDSLRIEKNNLQAENIRILNQKKEELEYLVHERTKMLEAQNEEIIQQQEEITAINDSLEKTVKKRTLQLRIQNEKLLDYAYFNAHKVRGPLARILGLVYLLKLNNTDDIDEMVNQIDESAQELDIVIKEVNTSLTSAEKNDLMDLDEN</sequence>
<dbReference type="InterPro" id="IPR011622">
    <property type="entry name" value="7TMR_DISM_rcpt_extracell_dom2"/>
</dbReference>
<feature type="domain" description="7TM-DISM receptor extracellular" evidence="4">
    <location>
        <begin position="22"/>
        <end position="148"/>
    </location>
</feature>
<dbReference type="Gene3D" id="2.60.40.2380">
    <property type="match status" value="1"/>
</dbReference>